<proteinExistence type="inferred from homology"/>
<evidence type="ECO:0000256" key="7">
    <source>
        <dbReference type="ARBA" id="ARBA00048552"/>
    </source>
</evidence>
<evidence type="ECO:0000256" key="4">
    <source>
        <dbReference type="ARBA" id="ARBA00022679"/>
    </source>
</evidence>
<evidence type="ECO:0000313" key="8">
    <source>
        <dbReference type="EMBL" id="KUG23366.1"/>
    </source>
</evidence>
<keyword evidence="3 8" id="KW-0240">DNA-directed RNA polymerase</keyword>
<dbReference type="SMART" id="SM01409">
    <property type="entry name" value="RNA_pol_Rpb6"/>
    <property type="match status" value="1"/>
</dbReference>
<comment type="caution">
    <text evidence="8">The sequence shown here is derived from an EMBL/GenBank/DDBJ whole genome shotgun (WGS) entry which is preliminary data.</text>
</comment>
<dbReference type="Gene3D" id="3.90.940.10">
    <property type="match status" value="1"/>
</dbReference>
<gene>
    <name evidence="8" type="ORF">ASZ90_006808</name>
</gene>
<keyword evidence="5 8" id="KW-0548">Nucleotidyltransferase</keyword>
<dbReference type="EMBL" id="LNQE01000909">
    <property type="protein sequence ID" value="KUG23366.1"/>
    <property type="molecule type" value="Genomic_DNA"/>
</dbReference>
<dbReference type="GO" id="GO:0000428">
    <property type="term" value="C:DNA-directed RNA polymerase complex"/>
    <property type="evidence" value="ECO:0007669"/>
    <property type="project" value="UniProtKB-KW"/>
</dbReference>
<dbReference type="SUPFAM" id="SSF63562">
    <property type="entry name" value="RPB6/omega subunit-like"/>
    <property type="match status" value="1"/>
</dbReference>
<dbReference type="InterPro" id="IPR006110">
    <property type="entry name" value="Pol_omega/Rpo6/RPB6"/>
</dbReference>
<evidence type="ECO:0000256" key="6">
    <source>
        <dbReference type="ARBA" id="ARBA00023163"/>
    </source>
</evidence>
<dbReference type="PANTHER" id="PTHR34476">
    <property type="entry name" value="DNA-DIRECTED RNA POLYMERASE SUBUNIT OMEGA"/>
    <property type="match status" value="1"/>
</dbReference>
<sequence>MARITIEDSLLVAKTRFGLVSLASKRAHQLLKGSTPLIASKNRDIVLALREIAAGKVVYANPEYLNGTQEDFKPIPDSSEFIGDEEYID</sequence>
<dbReference type="GO" id="GO:0006351">
    <property type="term" value="P:DNA-templated transcription"/>
    <property type="evidence" value="ECO:0007669"/>
    <property type="project" value="InterPro"/>
</dbReference>
<protein>
    <recommendedName>
        <fullName evidence="2">DNA-directed RNA polymerase</fullName>
        <ecNumber evidence="2">2.7.7.6</ecNumber>
    </recommendedName>
</protein>
<dbReference type="EC" id="2.7.7.6" evidence="2"/>
<evidence type="ECO:0000256" key="2">
    <source>
        <dbReference type="ARBA" id="ARBA00012418"/>
    </source>
</evidence>
<keyword evidence="4 8" id="KW-0808">Transferase</keyword>
<reference evidence="8" key="1">
    <citation type="journal article" date="2015" name="Proc. Natl. Acad. Sci. U.S.A.">
        <title>Networks of energetic and metabolic interactions define dynamics in microbial communities.</title>
        <authorList>
            <person name="Embree M."/>
            <person name="Liu J.K."/>
            <person name="Al-Bassam M.M."/>
            <person name="Zengler K."/>
        </authorList>
    </citation>
    <scope>NUCLEOTIDE SEQUENCE</scope>
</reference>
<accession>A0A0W8FR89</accession>
<keyword evidence="6" id="KW-0804">Transcription</keyword>
<evidence type="ECO:0000256" key="3">
    <source>
        <dbReference type="ARBA" id="ARBA00022478"/>
    </source>
</evidence>
<dbReference type="AlphaFoldDB" id="A0A0W8FR89"/>
<dbReference type="InterPro" id="IPR036161">
    <property type="entry name" value="RPB6/omega-like_sf"/>
</dbReference>
<comment type="similarity">
    <text evidence="1">Belongs to the RNA polymerase subunit omega family.</text>
</comment>
<dbReference type="Pfam" id="PF01192">
    <property type="entry name" value="RNA_pol_Rpb6"/>
    <property type="match status" value="1"/>
</dbReference>
<name>A0A0W8FR89_9ZZZZ</name>
<evidence type="ECO:0000256" key="5">
    <source>
        <dbReference type="ARBA" id="ARBA00022695"/>
    </source>
</evidence>
<dbReference type="GO" id="GO:0003899">
    <property type="term" value="F:DNA-directed RNA polymerase activity"/>
    <property type="evidence" value="ECO:0007669"/>
    <property type="project" value="UniProtKB-EC"/>
</dbReference>
<dbReference type="NCBIfam" id="TIGR00690">
    <property type="entry name" value="rpoZ"/>
    <property type="match status" value="1"/>
</dbReference>
<evidence type="ECO:0000256" key="1">
    <source>
        <dbReference type="ARBA" id="ARBA00006711"/>
    </source>
</evidence>
<organism evidence="8">
    <name type="scientific">hydrocarbon metagenome</name>
    <dbReference type="NCBI Taxonomy" id="938273"/>
    <lineage>
        <taxon>unclassified sequences</taxon>
        <taxon>metagenomes</taxon>
        <taxon>ecological metagenomes</taxon>
    </lineage>
</organism>
<dbReference type="PANTHER" id="PTHR34476:SF1">
    <property type="entry name" value="DNA-DIRECTED RNA POLYMERASE SUBUNIT OMEGA"/>
    <property type="match status" value="1"/>
</dbReference>
<dbReference type="InterPro" id="IPR003716">
    <property type="entry name" value="DNA-dir_RNA_pol_omega"/>
</dbReference>
<dbReference type="HAMAP" id="MF_00366">
    <property type="entry name" value="RNApol_bact_RpoZ"/>
    <property type="match status" value="1"/>
</dbReference>
<comment type="catalytic activity">
    <reaction evidence="7">
        <text>RNA(n) + a ribonucleoside 5'-triphosphate = RNA(n+1) + diphosphate</text>
        <dbReference type="Rhea" id="RHEA:21248"/>
        <dbReference type="Rhea" id="RHEA-COMP:14527"/>
        <dbReference type="Rhea" id="RHEA-COMP:17342"/>
        <dbReference type="ChEBI" id="CHEBI:33019"/>
        <dbReference type="ChEBI" id="CHEBI:61557"/>
        <dbReference type="ChEBI" id="CHEBI:140395"/>
        <dbReference type="EC" id="2.7.7.6"/>
    </reaction>
</comment>
<dbReference type="GO" id="GO:0003677">
    <property type="term" value="F:DNA binding"/>
    <property type="evidence" value="ECO:0007669"/>
    <property type="project" value="InterPro"/>
</dbReference>